<dbReference type="RefSeq" id="XP_058342876.1">
    <property type="nucleotide sequence ID" value="XM_058486264.1"/>
</dbReference>
<proteinExistence type="predicted"/>
<dbReference type="SUPFAM" id="SSF52047">
    <property type="entry name" value="RNI-like"/>
    <property type="match status" value="1"/>
</dbReference>
<dbReference type="AlphaFoldDB" id="A0AAD7V250"/>
<keyword evidence="2" id="KW-1185">Reference proteome</keyword>
<dbReference type="GeneID" id="83213645"/>
<evidence type="ECO:0000313" key="1">
    <source>
        <dbReference type="EMBL" id="KAJ8657963.1"/>
    </source>
</evidence>
<dbReference type="EMBL" id="JARTCD010000027">
    <property type="protein sequence ID" value="KAJ8657963.1"/>
    <property type="molecule type" value="Genomic_DNA"/>
</dbReference>
<organism evidence="1 2">
    <name type="scientific">Lichtheimia ornata</name>
    <dbReference type="NCBI Taxonomy" id="688661"/>
    <lineage>
        <taxon>Eukaryota</taxon>
        <taxon>Fungi</taxon>
        <taxon>Fungi incertae sedis</taxon>
        <taxon>Mucoromycota</taxon>
        <taxon>Mucoromycotina</taxon>
        <taxon>Mucoromycetes</taxon>
        <taxon>Mucorales</taxon>
        <taxon>Lichtheimiaceae</taxon>
        <taxon>Lichtheimia</taxon>
    </lineage>
</organism>
<dbReference type="Proteomes" id="UP001234581">
    <property type="component" value="Unassembled WGS sequence"/>
</dbReference>
<evidence type="ECO:0000313" key="2">
    <source>
        <dbReference type="Proteomes" id="UP001234581"/>
    </source>
</evidence>
<accession>A0AAD7V250</accession>
<reference evidence="1 2" key="1">
    <citation type="submission" date="2023-03" db="EMBL/GenBank/DDBJ databases">
        <title>Genome sequence of Lichtheimia ornata CBS 291.66.</title>
        <authorList>
            <person name="Mohabir J.T."/>
            <person name="Shea T.P."/>
            <person name="Kurbessoian T."/>
            <person name="Berby B."/>
            <person name="Fontaine J."/>
            <person name="Livny J."/>
            <person name="Gnirke A."/>
            <person name="Stajich J.E."/>
            <person name="Cuomo C.A."/>
        </authorList>
    </citation>
    <scope>NUCLEOTIDE SEQUENCE [LARGE SCALE GENOMIC DNA]</scope>
    <source>
        <strain evidence="1">CBS 291.66</strain>
    </source>
</reference>
<gene>
    <name evidence="1" type="ORF">O0I10_006234</name>
</gene>
<protein>
    <submittedName>
        <fullName evidence="1">Uncharacterized protein</fullName>
    </submittedName>
</protein>
<dbReference type="Gene3D" id="3.80.10.10">
    <property type="entry name" value="Ribonuclease Inhibitor"/>
    <property type="match status" value="1"/>
</dbReference>
<name>A0AAD7V250_9FUNG</name>
<sequence length="134" mass="15342">MDNIVNMVDAIHPLNQLQRLMIHITIYTDSSQKERFVDQLARGCLNLTCLEINSMYGVSTHSINALKQLANLKQCSFAINQANGDGIWQALETFTQLKSIRIYPAVPKNIAGIRRLKEKRPDMTIFLDQTFTRF</sequence>
<comment type="caution">
    <text evidence="1">The sequence shown here is derived from an EMBL/GenBank/DDBJ whole genome shotgun (WGS) entry which is preliminary data.</text>
</comment>
<dbReference type="InterPro" id="IPR032675">
    <property type="entry name" value="LRR_dom_sf"/>
</dbReference>